<feature type="transmembrane region" description="Helical" evidence="1">
    <location>
        <begin position="182"/>
        <end position="201"/>
    </location>
</feature>
<sequence>MKMNKIKNKLNIIKTFLKTYTYESVSDFCLIFSDIIVGISIPVFIQIILWNYVYSETSEINGYSNTKIILYAIITIIFSRFNNGHNIIVDTSEYIKKGIIDLYNVKPVSYKTFQLLKFYGQNTIYFPLITIFTITSLFLFGDLNFIIAIIVFIIWSQYISFQLSYILGIFSYWLINDKFLSFLYFVSLSIFGGMLIPIEFWPENIQIFLKYNPFRLLVSGIPDFILNPKMSIFINLLCLFIFYTFILNFIIKILSKHTIKYCESNGG</sequence>
<reference evidence="2" key="1">
    <citation type="submission" date="2018-04" db="EMBL/GenBank/DDBJ databases">
        <title>Draft genome sequence of the Candidatus Spirobacillus cienkowskii, a pathogen of freshwater Daphnia species, reconstructed from hemolymph metagenomic reads.</title>
        <authorList>
            <person name="Bresciani L."/>
            <person name="Lemos L.N."/>
            <person name="Wale N."/>
            <person name="Lin J.Y."/>
            <person name="Fernandes G.R."/>
            <person name="Duffy M.A."/>
            <person name="Rodrigues J.M."/>
        </authorList>
    </citation>
    <scope>NUCLEOTIDE SEQUENCE [LARGE SCALE GENOMIC DNA]</scope>
    <source>
        <strain evidence="2">Binning01</strain>
    </source>
</reference>
<dbReference type="AlphaFoldDB" id="A0A369KSN4"/>
<dbReference type="RefSeq" id="WP_338635462.1">
    <property type="nucleotide sequence ID" value="NZ_CP146516.1"/>
</dbReference>
<dbReference type="PANTHER" id="PTHR36832">
    <property type="entry name" value="SLR1174 PROTEIN-RELATED"/>
    <property type="match status" value="1"/>
</dbReference>
<name>A0A369KSN4_9BACT</name>
<gene>
    <name evidence="2" type="ORF">DCC88_08850</name>
</gene>
<keyword evidence="3" id="KW-1185">Reference proteome</keyword>
<organism evidence="2 3">
    <name type="scientific">Spirobacillus cienkowskii</name>
    <dbReference type="NCBI Taxonomy" id="495820"/>
    <lineage>
        <taxon>Bacteria</taxon>
        <taxon>Pseudomonadati</taxon>
        <taxon>Bdellovibrionota</taxon>
        <taxon>Oligoflexia</taxon>
        <taxon>Silvanigrellales</taxon>
        <taxon>Spirobacillus</taxon>
    </lineage>
</organism>
<feature type="transmembrane region" description="Helical" evidence="1">
    <location>
        <begin position="232"/>
        <end position="251"/>
    </location>
</feature>
<evidence type="ECO:0000313" key="3">
    <source>
        <dbReference type="Proteomes" id="UP000253934"/>
    </source>
</evidence>
<feature type="transmembrane region" description="Helical" evidence="1">
    <location>
        <begin position="60"/>
        <end position="78"/>
    </location>
</feature>
<dbReference type="Proteomes" id="UP000253934">
    <property type="component" value="Unassembled WGS sequence"/>
</dbReference>
<evidence type="ECO:0000256" key="1">
    <source>
        <dbReference type="SAM" id="Phobius"/>
    </source>
</evidence>
<evidence type="ECO:0000313" key="2">
    <source>
        <dbReference type="EMBL" id="RDB35725.1"/>
    </source>
</evidence>
<protein>
    <recommendedName>
        <fullName evidence="4">ABC transporter permease</fullName>
    </recommendedName>
</protein>
<keyword evidence="1" id="KW-0812">Transmembrane</keyword>
<feature type="transmembrane region" description="Helical" evidence="1">
    <location>
        <begin position="28"/>
        <end position="54"/>
    </location>
</feature>
<keyword evidence="1" id="KW-0472">Membrane</keyword>
<dbReference type="InterPro" id="IPR010390">
    <property type="entry name" value="ABC-2_transporter-like"/>
</dbReference>
<dbReference type="EMBL" id="QOVW01000077">
    <property type="protein sequence ID" value="RDB35725.1"/>
    <property type="molecule type" value="Genomic_DNA"/>
</dbReference>
<comment type="caution">
    <text evidence="2">The sequence shown here is derived from an EMBL/GenBank/DDBJ whole genome shotgun (WGS) entry which is preliminary data.</text>
</comment>
<keyword evidence="1" id="KW-1133">Transmembrane helix</keyword>
<feature type="transmembrane region" description="Helical" evidence="1">
    <location>
        <begin position="123"/>
        <end position="140"/>
    </location>
</feature>
<feature type="transmembrane region" description="Helical" evidence="1">
    <location>
        <begin position="146"/>
        <end position="175"/>
    </location>
</feature>
<dbReference type="Pfam" id="PF06182">
    <property type="entry name" value="ABC2_membrane_6"/>
    <property type="match status" value="1"/>
</dbReference>
<accession>A0A369KSN4</accession>
<proteinExistence type="predicted"/>
<evidence type="ECO:0008006" key="4">
    <source>
        <dbReference type="Google" id="ProtNLM"/>
    </source>
</evidence>
<dbReference type="PANTHER" id="PTHR36832:SF1">
    <property type="entry name" value="SLR1174 PROTEIN"/>
    <property type="match status" value="1"/>
</dbReference>